<dbReference type="AlphaFoldDB" id="A0AAI8YEN3"/>
<reference evidence="1" key="1">
    <citation type="submission" date="2023-10" db="EMBL/GenBank/DDBJ databases">
        <authorList>
            <person name="Hackl T."/>
        </authorList>
    </citation>
    <scope>NUCLEOTIDE SEQUENCE</scope>
</reference>
<name>A0AAI8YEN3_9PEZI</name>
<evidence type="ECO:0000313" key="1">
    <source>
        <dbReference type="EMBL" id="CAJ2502051.1"/>
    </source>
</evidence>
<protein>
    <submittedName>
        <fullName evidence="1">Uu.00g049040.m01.CDS01</fullName>
    </submittedName>
</protein>
<sequence length="107" mass="12171">MNRIKDPEVHLMGAFTTGTAANLRVMDVCIMNYHEYLDLRDDEGTLFSKGEKCDDITQAKWWIGEDGMLSIRVREAAGEYRICATKMKLRDSKLRDAGRGWASVNVI</sequence>
<organism evidence="1 2">
    <name type="scientific">Anthostomella pinea</name>
    <dbReference type="NCBI Taxonomy" id="933095"/>
    <lineage>
        <taxon>Eukaryota</taxon>
        <taxon>Fungi</taxon>
        <taxon>Dikarya</taxon>
        <taxon>Ascomycota</taxon>
        <taxon>Pezizomycotina</taxon>
        <taxon>Sordariomycetes</taxon>
        <taxon>Xylariomycetidae</taxon>
        <taxon>Xylariales</taxon>
        <taxon>Xylariaceae</taxon>
        <taxon>Anthostomella</taxon>
    </lineage>
</organism>
<dbReference type="Proteomes" id="UP001295740">
    <property type="component" value="Unassembled WGS sequence"/>
</dbReference>
<evidence type="ECO:0000313" key="2">
    <source>
        <dbReference type="Proteomes" id="UP001295740"/>
    </source>
</evidence>
<keyword evidence="2" id="KW-1185">Reference proteome</keyword>
<proteinExistence type="predicted"/>
<dbReference type="EMBL" id="CAUWAG010000003">
    <property type="protein sequence ID" value="CAJ2502051.1"/>
    <property type="molecule type" value="Genomic_DNA"/>
</dbReference>
<comment type="caution">
    <text evidence="1">The sequence shown here is derived from an EMBL/GenBank/DDBJ whole genome shotgun (WGS) entry which is preliminary data.</text>
</comment>
<gene>
    <name evidence="1" type="ORF">KHLLAP_LOCUS2519</name>
</gene>
<accession>A0AAI8YEN3</accession>